<feature type="active site" description="Charge relay system" evidence="5">
    <location>
        <position position="64"/>
    </location>
</feature>
<protein>
    <submittedName>
        <fullName evidence="8">Peptidase S8/S53 domain-containing protein</fullName>
    </submittedName>
</protein>
<dbReference type="CDD" id="cd04077">
    <property type="entry name" value="Peptidases_S8_PCSK9_ProteinaseK_like"/>
    <property type="match status" value="1"/>
</dbReference>
<dbReference type="Pfam" id="PF00082">
    <property type="entry name" value="Peptidase_S8"/>
    <property type="match status" value="1"/>
</dbReference>
<evidence type="ECO:0000256" key="1">
    <source>
        <dbReference type="ARBA" id="ARBA00011073"/>
    </source>
</evidence>
<dbReference type="PRINTS" id="PR00723">
    <property type="entry name" value="SUBTILISIN"/>
</dbReference>
<dbReference type="GO" id="GO:0004252">
    <property type="term" value="F:serine-type endopeptidase activity"/>
    <property type="evidence" value="ECO:0007669"/>
    <property type="project" value="UniProtKB-UniRule"/>
</dbReference>
<dbReference type="GO" id="GO:0005615">
    <property type="term" value="C:extracellular space"/>
    <property type="evidence" value="ECO:0007669"/>
    <property type="project" value="TreeGrafter"/>
</dbReference>
<evidence type="ECO:0000256" key="3">
    <source>
        <dbReference type="ARBA" id="ARBA00022801"/>
    </source>
</evidence>
<dbReference type="InterPro" id="IPR023828">
    <property type="entry name" value="Peptidase_S8_Ser-AS"/>
</dbReference>
<dbReference type="PANTHER" id="PTHR43806">
    <property type="entry name" value="PEPTIDASE S8"/>
    <property type="match status" value="1"/>
</dbReference>
<dbReference type="PROSITE" id="PS51892">
    <property type="entry name" value="SUBTILASE"/>
    <property type="match status" value="1"/>
</dbReference>
<keyword evidence="3 5" id="KW-0378">Hydrolase</keyword>
<evidence type="ECO:0000313" key="8">
    <source>
        <dbReference type="EMBL" id="RIA86880.1"/>
    </source>
</evidence>
<dbReference type="InterPro" id="IPR036852">
    <property type="entry name" value="Peptidase_S8/S53_dom_sf"/>
</dbReference>
<dbReference type="OrthoDB" id="206201at2759"/>
<dbReference type="FunFam" id="3.40.50.200:FF:000007">
    <property type="entry name" value="Subtilisin-like serine protease"/>
    <property type="match status" value="1"/>
</dbReference>
<keyword evidence="4 5" id="KW-0720">Serine protease</keyword>
<name>A0A397SL01_9GLOM</name>
<dbReference type="SUPFAM" id="SSF52743">
    <property type="entry name" value="Subtilisin-like"/>
    <property type="match status" value="1"/>
</dbReference>
<comment type="caution">
    <text evidence="8">The sequence shown here is derived from an EMBL/GenBank/DDBJ whole genome shotgun (WGS) entry which is preliminary data.</text>
</comment>
<dbReference type="PROSITE" id="PS00137">
    <property type="entry name" value="SUBTILASE_HIS"/>
    <property type="match status" value="1"/>
</dbReference>
<dbReference type="Proteomes" id="UP000265703">
    <property type="component" value="Unassembled WGS sequence"/>
</dbReference>
<accession>A0A397SL01</accession>
<feature type="active site" description="Charge relay system" evidence="5">
    <location>
        <position position="96"/>
    </location>
</feature>
<comment type="similarity">
    <text evidence="1 5 6">Belongs to the peptidase S8 family.</text>
</comment>
<dbReference type="InterPro" id="IPR015500">
    <property type="entry name" value="Peptidase_S8_subtilisin-rel"/>
</dbReference>
<evidence type="ECO:0000256" key="5">
    <source>
        <dbReference type="PROSITE-ProRule" id="PRU01240"/>
    </source>
</evidence>
<sequence length="314" mass="33082">MIAINDDMVIANKTESLTDSLNALNTEKTNLKNLDRIDQKNFPLDGKYTFPASAGEDVNVYVIDTGININHIDFQGRARFAASFCNGCPLQDDNGHGSMVAGIIGGNFFGVAKKTNLIAVKVLDSFGQGTLLSVIDGMAYVFEQHTAATNKKTVVNMSLIVTTKSQILNTVLAKLVQAGIVVSVAAGNDATDACNESPSSAPEALTVGATQLDNDTIASFSNWGPCIDIFAPGVNIESSGGFTPDHVVVGSGTSFSSPHVAGTAALILGDNQNVLSPAQVAEEIIKISTKNAVKGLNSLPKKTPNRFLRVPQKW</sequence>
<evidence type="ECO:0000256" key="6">
    <source>
        <dbReference type="RuleBase" id="RU003355"/>
    </source>
</evidence>
<evidence type="ECO:0000256" key="2">
    <source>
        <dbReference type="ARBA" id="ARBA00022670"/>
    </source>
</evidence>
<dbReference type="GO" id="GO:0006508">
    <property type="term" value="P:proteolysis"/>
    <property type="evidence" value="ECO:0007669"/>
    <property type="project" value="UniProtKB-KW"/>
</dbReference>
<evidence type="ECO:0000259" key="7">
    <source>
        <dbReference type="Pfam" id="PF00082"/>
    </source>
</evidence>
<reference evidence="8 9" key="1">
    <citation type="submission" date="2018-06" db="EMBL/GenBank/DDBJ databases">
        <title>Comparative genomics reveals the genomic features of Rhizophagus irregularis, R. cerebriforme, R. diaphanum and Gigaspora rosea, and their symbiotic lifestyle signature.</title>
        <authorList>
            <person name="Morin E."/>
            <person name="San Clemente H."/>
            <person name="Chen E.C.H."/>
            <person name="De La Providencia I."/>
            <person name="Hainaut M."/>
            <person name="Kuo A."/>
            <person name="Kohler A."/>
            <person name="Murat C."/>
            <person name="Tang N."/>
            <person name="Roy S."/>
            <person name="Loubradou J."/>
            <person name="Henrissat B."/>
            <person name="Grigoriev I.V."/>
            <person name="Corradi N."/>
            <person name="Roux C."/>
            <person name="Martin F.M."/>
        </authorList>
    </citation>
    <scope>NUCLEOTIDE SEQUENCE [LARGE SCALE GENOMIC DNA]</scope>
    <source>
        <strain evidence="8 9">DAOM 227022</strain>
    </source>
</reference>
<dbReference type="InterPro" id="IPR050131">
    <property type="entry name" value="Peptidase_S8_subtilisin-like"/>
</dbReference>
<evidence type="ECO:0000256" key="4">
    <source>
        <dbReference type="ARBA" id="ARBA00022825"/>
    </source>
</evidence>
<feature type="active site" description="Charge relay system" evidence="5">
    <location>
        <position position="254"/>
    </location>
</feature>
<dbReference type="InterPro" id="IPR023827">
    <property type="entry name" value="Peptidase_S8_Asp-AS"/>
</dbReference>
<evidence type="ECO:0000313" key="9">
    <source>
        <dbReference type="Proteomes" id="UP000265703"/>
    </source>
</evidence>
<organism evidence="8 9">
    <name type="scientific">Glomus cerebriforme</name>
    <dbReference type="NCBI Taxonomy" id="658196"/>
    <lineage>
        <taxon>Eukaryota</taxon>
        <taxon>Fungi</taxon>
        <taxon>Fungi incertae sedis</taxon>
        <taxon>Mucoromycota</taxon>
        <taxon>Glomeromycotina</taxon>
        <taxon>Glomeromycetes</taxon>
        <taxon>Glomerales</taxon>
        <taxon>Glomeraceae</taxon>
        <taxon>Glomus</taxon>
    </lineage>
</organism>
<gene>
    <name evidence="8" type="ORF">C1645_312281</name>
</gene>
<dbReference type="AlphaFoldDB" id="A0A397SL01"/>
<dbReference type="Gene3D" id="3.40.50.200">
    <property type="entry name" value="Peptidase S8/S53 domain"/>
    <property type="match status" value="1"/>
</dbReference>
<feature type="domain" description="Peptidase S8/S53" evidence="7">
    <location>
        <begin position="55"/>
        <end position="297"/>
    </location>
</feature>
<keyword evidence="9" id="KW-1185">Reference proteome</keyword>
<dbReference type="STRING" id="658196.A0A397SL01"/>
<dbReference type="InterPro" id="IPR022398">
    <property type="entry name" value="Peptidase_S8_His-AS"/>
</dbReference>
<dbReference type="InterPro" id="IPR000209">
    <property type="entry name" value="Peptidase_S8/S53_dom"/>
</dbReference>
<dbReference type="EMBL" id="QKYT01000339">
    <property type="protein sequence ID" value="RIA86880.1"/>
    <property type="molecule type" value="Genomic_DNA"/>
</dbReference>
<dbReference type="PROSITE" id="PS00136">
    <property type="entry name" value="SUBTILASE_ASP"/>
    <property type="match status" value="1"/>
</dbReference>
<dbReference type="PANTHER" id="PTHR43806:SF11">
    <property type="entry name" value="CEREVISIN-RELATED"/>
    <property type="match status" value="1"/>
</dbReference>
<keyword evidence="2 5" id="KW-0645">Protease</keyword>
<proteinExistence type="inferred from homology"/>
<dbReference type="PROSITE" id="PS00138">
    <property type="entry name" value="SUBTILASE_SER"/>
    <property type="match status" value="1"/>
</dbReference>
<dbReference type="InterPro" id="IPR034193">
    <property type="entry name" value="PCSK9_ProteinaseK-like"/>
</dbReference>